<dbReference type="Proteomes" id="UP001153678">
    <property type="component" value="Unassembled WGS sequence"/>
</dbReference>
<dbReference type="PROSITE" id="PS50011">
    <property type="entry name" value="PROTEIN_KINASE_DOM"/>
    <property type="match status" value="1"/>
</dbReference>
<proteinExistence type="inferred from homology"/>
<dbReference type="GO" id="GO:0004674">
    <property type="term" value="F:protein serine/threonine kinase activity"/>
    <property type="evidence" value="ECO:0007669"/>
    <property type="project" value="UniProtKB-KW"/>
</dbReference>
<protein>
    <submittedName>
        <fullName evidence="9">10716_t:CDS:1</fullName>
    </submittedName>
</protein>
<dbReference type="GO" id="GO:0005524">
    <property type="term" value="F:ATP binding"/>
    <property type="evidence" value="ECO:0007669"/>
    <property type="project" value="UniProtKB-UniRule"/>
</dbReference>
<comment type="similarity">
    <text evidence="1">Belongs to the protein kinase superfamily. TKL Ser/Thr protein kinase family.</text>
</comment>
<dbReference type="PROSITE" id="PS00107">
    <property type="entry name" value="PROTEIN_KINASE_ATP"/>
    <property type="match status" value="1"/>
</dbReference>
<evidence type="ECO:0000256" key="5">
    <source>
        <dbReference type="ARBA" id="ARBA00022777"/>
    </source>
</evidence>
<feature type="domain" description="Protein kinase" evidence="8">
    <location>
        <begin position="54"/>
        <end position="178"/>
    </location>
</feature>
<dbReference type="InterPro" id="IPR000719">
    <property type="entry name" value="Prot_kinase_dom"/>
</dbReference>
<sequence length="178" mass="20469">MSNILPNILVLDLNASSKGFLYLETPEGLILGRLIMEFPKLKVLDILYHKPQDFKTFSTIGSGEYASVYAAYWKSTQTILAIKKFNASSTKQNILNEIKLMEIIRRKVNFHPNIIKFYGVMNLEDEINYALILEYADGGTLGNYLRDNAINFKWESQLKFAHDIASAILWLYDNEIIH</sequence>
<keyword evidence="5" id="KW-0418">Kinase</keyword>
<organism evidence="9 10">
    <name type="scientific">Funneliformis geosporum</name>
    <dbReference type="NCBI Taxonomy" id="1117311"/>
    <lineage>
        <taxon>Eukaryota</taxon>
        <taxon>Fungi</taxon>
        <taxon>Fungi incertae sedis</taxon>
        <taxon>Mucoromycota</taxon>
        <taxon>Glomeromycotina</taxon>
        <taxon>Glomeromycetes</taxon>
        <taxon>Glomerales</taxon>
        <taxon>Glomeraceae</taxon>
        <taxon>Funneliformis</taxon>
    </lineage>
</organism>
<evidence type="ECO:0000313" key="10">
    <source>
        <dbReference type="Proteomes" id="UP001153678"/>
    </source>
</evidence>
<accession>A0A9W4SMT9</accession>
<evidence type="ECO:0000313" key="9">
    <source>
        <dbReference type="EMBL" id="CAI2175918.1"/>
    </source>
</evidence>
<evidence type="ECO:0000256" key="7">
    <source>
        <dbReference type="PROSITE-ProRule" id="PRU10141"/>
    </source>
</evidence>
<dbReference type="Gene3D" id="1.10.510.10">
    <property type="entry name" value="Transferase(Phosphotransferase) domain 1"/>
    <property type="match status" value="1"/>
</dbReference>
<dbReference type="InterPro" id="IPR001245">
    <property type="entry name" value="Ser-Thr/Tyr_kinase_cat_dom"/>
</dbReference>
<name>A0A9W4SMT9_9GLOM</name>
<dbReference type="AlphaFoldDB" id="A0A9W4SMT9"/>
<evidence type="ECO:0000259" key="8">
    <source>
        <dbReference type="PROSITE" id="PS50011"/>
    </source>
</evidence>
<dbReference type="EMBL" id="CAMKVN010001428">
    <property type="protein sequence ID" value="CAI2175918.1"/>
    <property type="molecule type" value="Genomic_DNA"/>
</dbReference>
<dbReference type="PANTHER" id="PTHR46485:SF5">
    <property type="entry name" value="CENTER DIVIDER, ISOFORM A"/>
    <property type="match status" value="1"/>
</dbReference>
<dbReference type="InterPro" id="IPR050940">
    <property type="entry name" value="Actin_reg-Ser/Thr_kinase"/>
</dbReference>
<feature type="binding site" evidence="7">
    <location>
        <position position="84"/>
    </location>
    <ligand>
        <name>ATP</name>
        <dbReference type="ChEBI" id="CHEBI:30616"/>
    </ligand>
</feature>
<reference evidence="9" key="1">
    <citation type="submission" date="2022-08" db="EMBL/GenBank/DDBJ databases">
        <authorList>
            <person name="Kallberg Y."/>
            <person name="Tangrot J."/>
            <person name="Rosling A."/>
        </authorList>
    </citation>
    <scope>NUCLEOTIDE SEQUENCE</scope>
    <source>
        <strain evidence="9">Wild A</strain>
    </source>
</reference>
<comment type="caution">
    <text evidence="9">The sequence shown here is derived from an EMBL/GenBank/DDBJ whole genome shotgun (WGS) entry which is preliminary data.</text>
</comment>
<dbReference type="PANTHER" id="PTHR46485">
    <property type="entry name" value="LIM DOMAIN KINASE 1"/>
    <property type="match status" value="1"/>
</dbReference>
<evidence type="ECO:0000256" key="2">
    <source>
        <dbReference type="ARBA" id="ARBA00022527"/>
    </source>
</evidence>
<evidence type="ECO:0000256" key="6">
    <source>
        <dbReference type="ARBA" id="ARBA00022840"/>
    </source>
</evidence>
<evidence type="ECO:0000256" key="1">
    <source>
        <dbReference type="ARBA" id="ARBA00005843"/>
    </source>
</evidence>
<dbReference type="Pfam" id="PF07714">
    <property type="entry name" value="PK_Tyr_Ser-Thr"/>
    <property type="match status" value="1"/>
</dbReference>
<dbReference type="OrthoDB" id="10261027at2759"/>
<keyword evidence="6 7" id="KW-0067">ATP-binding</keyword>
<keyword evidence="2" id="KW-0723">Serine/threonine-protein kinase</keyword>
<keyword evidence="4 7" id="KW-0547">Nucleotide-binding</keyword>
<dbReference type="InterPro" id="IPR017441">
    <property type="entry name" value="Protein_kinase_ATP_BS"/>
</dbReference>
<evidence type="ECO:0000256" key="3">
    <source>
        <dbReference type="ARBA" id="ARBA00022679"/>
    </source>
</evidence>
<keyword evidence="10" id="KW-1185">Reference proteome</keyword>
<dbReference type="SUPFAM" id="SSF56112">
    <property type="entry name" value="Protein kinase-like (PK-like)"/>
    <property type="match status" value="1"/>
</dbReference>
<evidence type="ECO:0000256" key="4">
    <source>
        <dbReference type="ARBA" id="ARBA00022741"/>
    </source>
</evidence>
<gene>
    <name evidence="9" type="ORF">FWILDA_LOCUS7330</name>
</gene>
<dbReference type="InterPro" id="IPR011009">
    <property type="entry name" value="Kinase-like_dom_sf"/>
</dbReference>
<keyword evidence="3" id="KW-0808">Transferase</keyword>